<comment type="similarity">
    <text evidence="1">Belongs to the thioredoxin family. DsbC subfamily.</text>
</comment>
<dbReference type="Gene3D" id="3.40.30.10">
    <property type="entry name" value="Glutaredoxin"/>
    <property type="match status" value="1"/>
</dbReference>
<name>K6Y886_9ALTE</name>
<dbReference type="CDD" id="cd03020">
    <property type="entry name" value="DsbA_DsbC_DsbG"/>
    <property type="match status" value="1"/>
</dbReference>
<reference evidence="3 4" key="1">
    <citation type="journal article" date="2017" name="Antonie Van Leeuwenhoek">
        <title>Rhizobium rhizosphaerae sp. nov., a novel species isolated from rice rhizosphere.</title>
        <authorList>
            <person name="Zhao J.J."/>
            <person name="Zhang J."/>
            <person name="Zhang R.J."/>
            <person name="Zhang C.W."/>
            <person name="Yin H.Q."/>
            <person name="Zhang X.X."/>
        </authorList>
    </citation>
    <scope>NUCLEOTIDE SEQUENCE [LARGE SCALE GENOMIC DNA]</scope>
    <source>
        <strain evidence="3 4">BSs20135</strain>
    </source>
</reference>
<keyword evidence="1" id="KW-0574">Periplasm</keyword>
<dbReference type="eggNOG" id="COG1651">
    <property type="taxonomic scope" value="Bacteria"/>
</dbReference>
<sequence length="254" mass="28176">MKFIILVTFLTIAPWASAQKSALPEPLNLLIQQGGEVVEQFDAPAGMQGYIADFRGQVITLYVTSDDKYMFTGAMLDTQGNNLGEQAIQDYMSGPKSIKDWKQLETSHWVLDGSPAAKRIVYTFTDPNCPYCSKFWQNARPWVDSGQVQIRHILVGILRADSQQKAAAILAAEKPSVALAEHQVANSLPNLKPLLEHSTDIKRKLMENHQIMMVMGASATPATFYQDETGVVQKQMGLPPEAMMTQILGHLKEN</sequence>
<organism evidence="3 4">
    <name type="scientific">Paraglaciecola arctica BSs20135</name>
    <dbReference type="NCBI Taxonomy" id="493475"/>
    <lineage>
        <taxon>Bacteria</taxon>
        <taxon>Pseudomonadati</taxon>
        <taxon>Pseudomonadota</taxon>
        <taxon>Gammaproteobacteria</taxon>
        <taxon>Alteromonadales</taxon>
        <taxon>Alteromonadaceae</taxon>
        <taxon>Paraglaciecola</taxon>
    </lineage>
</organism>
<accession>K6Y886</accession>
<dbReference type="NCBIfam" id="NF008657">
    <property type="entry name" value="PRK11657.1"/>
    <property type="match status" value="1"/>
</dbReference>
<proteinExistence type="inferred from homology"/>
<dbReference type="InterPro" id="IPR036249">
    <property type="entry name" value="Thioredoxin-like_sf"/>
</dbReference>
<comment type="caution">
    <text evidence="3">The sequence shown here is derived from an EMBL/GenBank/DDBJ whole genome shotgun (WGS) entry which is preliminary data.</text>
</comment>
<dbReference type="PANTHER" id="PTHR35272">
    <property type="entry name" value="THIOL:DISULFIDE INTERCHANGE PROTEIN DSBC-RELATED"/>
    <property type="match status" value="1"/>
</dbReference>
<feature type="domain" description="Thioredoxin-like fold" evidence="2">
    <location>
        <begin position="117"/>
        <end position="248"/>
    </location>
</feature>
<dbReference type="GO" id="GO:0042597">
    <property type="term" value="C:periplasmic space"/>
    <property type="evidence" value="ECO:0007669"/>
    <property type="project" value="UniProtKB-SubCell"/>
</dbReference>
<feature type="signal peptide" evidence="1">
    <location>
        <begin position="1"/>
        <end position="18"/>
    </location>
</feature>
<dbReference type="OrthoDB" id="9780340at2"/>
<dbReference type="AlphaFoldDB" id="K6Y886"/>
<dbReference type="SUPFAM" id="SSF52833">
    <property type="entry name" value="Thioredoxin-like"/>
    <property type="match status" value="1"/>
</dbReference>
<evidence type="ECO:0000313" key="3">
    <source>
        <dbReference type="EMBL" id="GAC20166.1"/>
    </source>
</evidence>
<dbReference type="Gene3D" id="3.10.450.70">
    <property type="entry name" value="Disulphide bond isomerase, DsbC/G, N-terminal"/>
    <property type="match status" value="1"/>
</dbReference>
<keyword evidence="1" id="KW-0732">Signal</keyword>
<dbReference type="InterPro" id="IPR012336">
    <property type="entry name" value="Thioredoxin-like_fold"/>
</dbReference>
<dbReference type="Proteomes" id="UP000006327">
    <property type="component" value="Unassembled WGS sequence"/>
</dbReference>
<dbReference type="Pfam" id="PF13098">
    <property type="entry name" value="Thioredoxin_2"/>
    <property type="match status" value="1"/>
</dbReference>
<evidence type="ECO:0000259" key="2">
    <source>
        <dbReference type="Pfam" id="PF13098"/>
    </source>
</evidence>
<evidence type="ECO:0000313" key="4">
    <source>
        <dbReference type="Proteomes" id="UP000006327"/>
    </source>
</evidence>
<dbReference type="STRING" id="493475.GARC_3207"/>
<comment type="subcellular location">
    <subcellularLocation>
        <location evidence="1">Periplasm</location>
    </subcellularLocation>
</comment>
<evidence type="ECO:0000256" key="1">
    <source>
        <dbReference type="RuleBase" id="RU364038"/>
    </source>
</evidence>
<dbReference type="SUPFAM" id="SSF54423">
    <property type="entry name" value="DsbC/DsbG N-terminal domain-like"/>
    <property type="match status" value="1"/>
</dbReference>
<comment type="function">
    <text evidence="1">Required for disulfide bond formation in some periplasmic proteins. Acts by transferring its disulfide bond to other proteins and is reduced in the process.</text>
</comment>
<dbReference type="InterPro" id="IPR033954">
    <property type="entry name" value="DiS-bond_Isoase_DsbC/G"/>
</dbReference>
<dbReference type="InterPro" id="IPR009094">
    <property type="entry name" value="DiS-bond_isomerase_DsbC/G_N_sf"/>
</dbReference>
<feature type="chain" id="PRO_5010000254" description="Thiol:disulfide interchange protein" evidence="1">
    <location>
        <begin position="19"/>
        <end position="254"/>
    </location>
</feature>
<gene>
    <name evidence="3" type="primary">dsbG</name>
    <name evidence="3" type="ORF">GARC_3207</name>
</gene>
<dbReference type="EMBL" id="BAEO01000047">
    <property type="protein sequence ID" value="GAC20166.1"/>
    <property type="molecule type" value="Genomic_DNA"/>
</dbReference>
<dbReference type="PANTHER" id="PTHR35272:SF4">
    <property type="entry name" value="THIOL:DISULFIDE INTERCHANGE PROTEIN DSBG"/>
    <property type="match status" value="1"/>
</dbReference>
<keyword evidence="4" id="KW-1185">Reference proteome</keyword>
<keyword evidence="1" id="KW-0676">Redox-active center</keyword>
<dbReference type="InterPro" id="IPR051470">
    <property type="entry name" value="Thiol:disulfide_interchange"/>
</dbReference>
<dbReference type="RefSeq" id="WP_007621799.1">
    <property type="nucleotide sequence ID" value="NZ_BAEO01000047.1"/>
</dbReference>
<protein>
    <recommendedName>
        <fullName evidence="1">Thiol:disulfide interchange protein</fullName>
    </recommendedName>
</protein>